<comment type="caution">
    <text evidence="2">The sequence shown here is derived from an EMBL/GenBank/DDBJ whole genome shotgun (WGS) entry which is preliminary data.</text>
</comment>
<feature type="region of interest" description="Disordered" evidence="1">
    <location>
        <begin position="674"/>
        <end position="695"/>
    </location>
</feature>
<accession>A0A540W1D8</accession>
<feature type="compositionally biased region" description="Low complexity" evidence="1">
    <location>
        <begin position="136"/>
        <end position="167"/>
    </location>
</feature>
<reference evidence="2 3" key="1">
    <citation type="submission" date="2019-06" db="EMBL/GenBank/DDBJ databases">
        <title>Description of Kitasatospora acidophila sp. nov. isolated from pine grove soil, and reclassification of Streptomyces novaecaesareae to Kitasatospora novaeceasareae comb. nov.</title>
        <authorList>
            <person name="Kim M.J."/>
        </authorList>
    </citation>
    <scope>NUCLEOTIDE SEQUENCE [LARGE SCALE GENOMIC DNA]</scope>
    <source>
        <strain evidence="2 3">MMS16-CNU292</strain>
    </source>
</reference>
<dbReference type="Proteomes" id="UP000319103">
    <property type="component" value="Unassembled WGS sequence"/>
</dbReference>
<feature type="region of interest" description="Disordered" evidence="1">
    <location>
        <begin position="116"/>
        <end position="186"/>
    </location>
</feature>
<protein>
    <submittedName>
        <fullName evidence="2">Uncharacterized protein</fullName>
    </submittedName>
</protein>
<evidence type="ECO:0000313" key="2">
    <source>
        <dbReference type="EMBL" id="TQF02154.1"/>
    </source>
</evidence>
<name>A0A540W1D8_9ACTN</name>
<feature type="compositionally biased region" description="Gly residues" evidence="1">
    <location>
        <begin position="121"/>
        <end position="135"/>
    </location>
</feature>
<feature type="compositionally biased region" description="Basic and acidic residues" evidence="1">
    <location>
        <begin position="587"/>
        <end position="600"/>
    </location>
</feature>
<evidence type="ECO:0000313" key="3">
    <source>
        <dbReference type="Proteomes" id="UP000319103"/>
    </source>
</evidence>
<dbReference type="OrthoDB" id="4349923at2"/>
<gene>
    <name evidence="2" type="ORF">E6W39_07530</name>
</gene>
<dbReference type="AlphaFoldDB" id="A0A540W1D8"/>
<proteinExistence type="predicted"/>
<feature type="compositionally biased region" description="Low complexity" evidence="1">
    <location>
        <begin position="602"/>
        <end position="623"/>
    </location>
</feature>
<dbReference type="EMBL" id="VIGB01000003">
    <property type="protein sequence ID" value="TQF02154.1"/>
    <property type="molecule type" value="Genomic_DNA"/>
</dbReference>
<dbReference type="RefSeq" id="WP_141632857.1">
    <property type="nucleotide sequence ID" value="NZ_VIGB01000003.1"/>
</dbReference>
<feature type="compositionally biased region" description="Polar residues" evidence="1">
    <location>
        <begin position="546"/>
        <end position="559"/>
    </location>
</feature>
<evidence type="ECO:0000256" key="1">
    <source>
        <dbReference type="SAM" id="MobiDB-lite"/>
    </source>
</evidence>
<feature type="region of interest" description="Disordered" evidence="1">
    <location>
        <begin position="492"/>
        <end position="623"/>
    </location>
</feature>
<organism evidence="2 3">
    <name type="scientific">Kitasatospora acidiphila</name>
    <dbReference type="NCBI Taxonomy" id="2567942"/>
    <lineage>
        <taxon>Bacteria</taxon>
        <taxon>Bacillati</taxon>
        <taxon>Actinomycetota</taxon>
        <taxon>Actinomycetes</taxon>
        <taxon>Kitasatosporales</taxon>
        <taxon>Streptomycetaceae</taxon>
        <taxon>Kitasatospora</taxon>
    </lineage>
</organism>
<sequence>MPTDVVVPTAPNGALPPMPPLPPLPPLVPGMPGMPGGPGEPVIEDAVPEEYRALADAKAAALAAGLPWGEEQEAEAIRRAAGAGAGAAGPTGAPQATAVLRAVPQARATAVLRAVPSEAGPGAGGPSAGGPGSAGGDASAGEAAAPETQAVPADAPATGAAGHDAPGTPGGSGEAGPVGEPAVSTGWTTDVPLADVAALARAQAEAVATASGAGRAVVGGGLRGRILAVEGGYGSRRGWGRGGSGGQAPVLSAMLAAVAPQILLAADAVDAVHLPSASDPQTVFAHLRAAARHPGPLLVHLGGHLVADKRGGGLYLTLRDSKTGTVRTDGLAWSAIVGELRARPADWDTLVIADLSAEQAAWPLVQSPQFTEGVPLWAVVAPDPEQIGTFTRALIECLHGGRPGAGPVLAPEHLRAQVHSVLRPDALVLAAYPPDRPVFKNMARQQGTPTTGSAVAAPAAGSVAAPAPAAAVQVAGGADAASTTGAAGGAVVETSGAVPPPRTPGKGGPVSLLKPGVPETVRTTRPVSLLKGGDGLPTGELPTEQALGQQAAAESQSEPDSGAGSGEGVSLAKQALDQQQAQDPEQQPEHAAEAAHEPEPAPHAGAAHEPATDPAPAQAAEPAALAVTDALPAGPAEALAVTDALPAGLAEALAVTDALPAGPAEALAATDALPAATDTPPAGPDAPPTETEAPPADYREALGRIVAMAEASDHNQAVELALVLEQQAVATHGPIAPPVLMIRQVLAHLARLAGDLVGAAELYREVAMVLLLADGPEAQETQQVTTNAEACWRAISDPAVALELAPRILELRAKVPGADGRKLRSTERYATKLAQQTGA</sequence>
<keyword evidence="3" id="KW-1185">Reference proteome</keyword>